<organism evidence="3 4">
    <name type="scientific">Saccharothrix texasensis</name>
    <dbReference type="NCBI Taxonomy" id="103734"/>
    <lineage>
        <taxon>Bacteria</taxon>
        <taxon>Bacillati</taxon>
        <taxon>Actinomycetota</taxon>
        <taxon>Actinomycetes</taxon>
        <taxon>Pseudonocardiales</taxon>
        <taxon>Pseudonocardiaceae</taxon>
        <taxon>Saccharothrix</taxon>
    </lineage>
</organism>
<dbReference type="SUPFAM" id="SSF55874">
    <property type="entry name" value="ATPase domain of HSP90 chaperone/DNA topoisomerase II/histidine kinase"/>
    <property type="match status" value="1"/>
</dbReference>
<gene>
    <name evidence="3" type="ORF">EDD40_7215</name>
</gene>
<dbReference type="Pfam" id="PF13581">
    <property type="entry name" value="HATPase_c_2"/>
    <property type="match status" value="1"/>
</dbReference>
<dbReference type="PANTHER" id="PTHR35526:SF3">
    <property type="entry name" value="ANTI-SIGMA-F FACTOR RSBW"/>
    <property type="match status" value="1"/>
</dbReference>
<evidence type="ECO:0000256" key="1">
    <source>
        <dbReference type="ARBA" id="ARBA00022527"/>
    </source>
</evidence>
<dbReference type="CDD" id="cd16936">
    <property type="entry name" value="HATPase_RsbW-like"/>
    <property type="match status" value="1"/>
</dbReference>
<dbReference type="GO" id="GO:0004674">
    <property type="term" value="F:protein serine/threonine kinase activity"/>
    <property type="evidence" value="ECO:0007669"/>
    <property type="project" value="UniProtKB-KW"/>
</dbReference>
<comment type="caution">
    <text evidence="3">The sequence shown here is derived from an EMBL/GenBank/DDBJ whole genome shotgun (WGS) entry which is preliminary data.</text>
</comment>
<sequence length="142" mass="15182">MTLLEEDDGGPRALALELADDVPPLAGVRRWAGDALGDLTDDEVGDCLLVVTELVANAYDHGEAPRRVRLHRSDEPCSVRIEVDDAAPGEVVVGRSRLGHNRGRGMVLVANLSARWGVDRHEAGKTVWAEVLCSYPSSGSGT</sequence>
<name>A0A3N1HHI1_9PSEU</name>
<proteinExistence type="predicted"/>
<evidence type="ECO:0000313" key="3">
    <source>
        <dbReference type="EMBL" id="ROP41772.1"/>
    </source>
</evidence>
<dbReference type="PANTHER" id="PTHR35526">
    <property type="entry name" value="ANTI-SIGMA-F FACTOR RSBW-RELATED"/>
    <property type="match status" value="1"/>
</dbReference>
<dbReference type="EMBL" id="RJKM01000001">
    <property type="protein sequence ID" value="ROP41772.1"/>
    <property type="molecule type" value="Genomic_DNA"/>
</dbReference>
<evidence type="ECO:0000259" key="2">
    <source>
        <dbReference type="Pfam" id="PF13581"/>
    </source>
</evidence>
<dbReference type="AlphaFoldDB" id="A0A3N1HHI1"/>
<keyword evidence="1" id="KW-0808">Transferase</keyword>
<dbReference type="Gene3D" id="3.30.565.10">
    <property type="entry name" value="Histidine kinase-like ATPase, C-terminal domain"/>
    <property type="match status" value="1"/>
</dbReference>
<reference evidence="3 4" key="1">
    <citation type="submission" date="2018-11" db="EMBL/GenBank/DDBJ databases">
        <title>Sequencing the genomes of 1000 actinobacteria strains.</title>
        <authorList>
            <person name="Klenk H.-P."/>
        </authorList>
    </citation>
    <scope>NUCLEOTIDE SEQUENCE [LARGE SCALE GENOMIC DNA]</scope>
    <source>
        <strain evidence="3 4">DSM 44231</strain>
    </source>
</reference>
<dbReference type="InterPro" id="IPR036890">
    <property type="entry name" value="HATPase_C_sf"/>
</dbReference>
<feature type="domain" description="Histidine kinase/HSP90-like ATPase" evidence="2">
    <location>
        <begin position="25"/>
        <end position="129"/>
    </location>
</feature>
<keyword evidence="4" id="KW-1185">Reference proteome</keyword>
<dbReference type="Proteomes" id="UP000268727">
    <property type="component" value="Unassembled WGS sequence"/>
</dbReference>
<dbReference type="RefSeq" id="WP_246038088.1">
    <property type="nucleotide sequence ID" value="NZ_RJKM01000001.1"/>
</dbReference>
<keyword evidence="1" id="KW-0418">Kinase</keyword>
<evidence type="ECO:0000313" key="4">
    <source>
        <dbReference type="Proteomes" id="UP000268727"/>
    </source>
</evidence>
<accession>A0A3N1HHI1</accession>
<protein>
    <submittedName>
        <fullName evidence="3">Anti-sigma regulatory factor (Ser/Thr protein kinase)</fullName>
    </submittedName>
</protein>
<dbReference type="InterPro" id="IPR050267">
    <property type="entry name" value="Anti-sigma-factor_SerPK"/>
</dbReference>
<keyword evidence="1" id="KW-0723">Serine/threonine-protein kinase</keyword>
<dbReference type="InterPro" id="IPR003594">
    <property type="entry name" value="HATPase_dom"/>
</dbReference>